<dbReference type="Proteomes" id="UP001597073">
    <property type="component" value="Unassembled WGS sequence"/>
</dbReference>
<proteinExistence type="predicted"/>
<evidence type="ECO:0008006" key="4">
    <source>
        <dbReference type="Google" id="ProtNLM"/>
    </source>
</evidence>
<dbReference type="Gene3D" id="3.10.450.50">
    <property type="match status" value="1"/>
</dbReference>
<evidence type="ECO:0000256" key="1">
    <source>
        <dbReference type="SAM" id="SignalP"/>
    </source>
</evidence>
<dbReference type="RefSeq" id="WP_377141821.1">
    <property type="nucleotide sequence ID" value="NZ_JBHTIA010000005.1"/>
</dbReference>
<feature type="signal peptide" evidence="1">
    <location>
        <begin position="1"/>
        <end position="19"/>
    </location>
</feature>
<accession>A0ABW2ZFY2</accession>
<sequence length="143" mass="16324">MKKALILCLFLAASAVSKAQHTDESRVKAMLKTFYTAYMTSFSKDTGDELLELRKKYCTSKCERLYKKLVEETDGDPFIKGQDSDASYAKTLTIKRDSKTPNSYTVSYYYEEYNEKGKLQKETVTINLIIIKIKGKLKIDAVS</sequence>
<evidence type="ECO:0000313" key="2">
    <source>
        <dbReference type="EMBL" id="MFD0765130.1"/>
    </source>
</evidence>
<keyword evidence="1" id="KW-0732">Signal</keyword>
<name>A0ABW2ZFY2_9SPHI</name>
<dbReference type="EMBL" id="JBHTIA010000005">
    <property type="protein sequence ID" value="MFD0765130.1"/>
    <property type="molecule type" value="Genomic_DNA"/>
</dbReference>
<organism evidence="2 3">
    <name type="scientific">Mucilaginibacter lutimaris</name>
    <dbReference type="NCBI Taxonomy" id="931629"/>
    <lineage>
        <taxon>Bacteria</taxon>
        <taxon>Pseudomonadati</taxon>
        <taxon>Bacteroidota</taxon>
        <taxon>Sphingobacteriia</taxon>
        <taxon>Sphingobacteriales</taxon>
        <taxon>Sphingobacteriaceae</taxon>
        <taxon>Mucilaginibacter</taxon>
    </lineage>
</organism>
<keyword evidence="3" id="KW-1185">Reference proteome</keyword>
<feature type="chain" id="PRO_5046479227" description="DUF3828 domain-containing protein" evidence="1">
    <location>
        <begin position="20"/>
        <end position="143"/>
    </location>
</feature>
<gene>
    <name evidence="2" type="ORF">ACFQZI_09710</name>
</gene>
<protein>
    <recommendedName>
        <fullName evidence="4">DUF3828 domain-containing protein</fullName>
    </recommendedName>
</protein>
<comment type="caution">
    <text evidence="2">The sequence shown here is derived from an EMBL/GenBank/DDBJ whole genome shotgun (WGS) entry which is preliminary data.</text>
</comment>
<reference evidence="3" key="1">
    <citation type="journal article" date="2019" name="Int. J. Syst. Evol. Microbiol.">
        <title>The Global Catalogue of Microorganisms (GCM) 10K type strain sequencing project: providing services to taxonomists for standard genome sequencing and annotation.</title>
        <authorList>
            <consortium name="The Broad Institute Genomics Platform"/>
            <consortium name="The Broad Institute Genome Sequencing Center for Infectious Disease"/>
            <person name="Wu L."/>
            <person name="Ma J."/>
        </authorList>
    </citation>
    <scope>NUCLEOTIDE SEQUENCE [LARGE SCALE GENOMIC DNA]</scope>
    <source>
        <strain evidence="3">CCUG 60742</strain>
    </source>
</reference>
<evidence type="ECO:0000313" key="3">
    <source>
        <dbReference type="Proteomes" id="UP001597073"/>
    </source>
</evidence>